<keyword evidence="6" id="KW-1185">Reference proteome</keyword>
<evidence type="ECO:0000313" key="6">
    <source>
        <dbReference type="Proteomes" id="UP000018144"/>
    </source>
</evidence>
<dbReference type="Pfam" id="PF11951">
    <property type="entry name" value="Fungal_trans_2"/>
    <property type="match status" value="1"/>
</dbReference>
<dbReference type="AlphaFoldDB" id="U4KYM2"/>
<feature type="compositionally biased region" description="Basic residues" evidence="3">
    <location>
        <begin position="156"/>
        <end position="175"/>
    </location>
</feature>
<dbReference type="SUPFAM" id="SSF57701">
    <property type="entry name" value="Zn2/Cys6 DNA-binding domain"/>
    <property type="match status" value="1"/>
</dbReference>
<feature type="region of interest" description="Disordered" evidence="3">
    <location>
        <begin position="297"/>
        <end position="328"/>
    </location>
</feature>
<dbReference type="Proteomes" id="UP000018144">
    <property type="component" value="Unassembled WGS sequence"/>
</dbReference>
<proteinExistence type="predicted"/>
<dbReference type="PROSITE" id="PS50048">
    <property type="entry name" value="ZN2_CY6_FUNGAL_2"/>
    <property type="match status" value="1"/>
</dbReference>
<evidence type="ECO:0000256" key="3">
    <source>
        <dbReference type="SAM" id="MobiDB-lite"/>
    </source>
</evidence>
<dbReference type="InterPro" id="IPR001138">
    <property type="entry name" value="Zn2Cys6_DnaBD"/>
</dbReference>
<dbReference type="EMBL" id="HF935308">
    <property type="protein sequence ID" value="CCX06690.1"/>
    <property type="molecule type" value="Genomic_DNA"/>
</dbReference>
<feature type="region of interest" description="Disordered" evidence="3">
    <location>
        <begin position="359"/>
        <end position="389"/>
    </location>
</feature>
<feature type="region of interest" description="Disordered" evidence="3">
    <location>
        <begin position="86"/>
        <end position="132"/>
    </location>
</feature>
<dbReference type="PROSITE" id="PS00463">
    <property type="entry name" value="ZN2_CY6_FUNGAL_1"/>
    <property type="match status" value="1"/>
</dbReference>
<accession>U4KYM2</accession>
<dbReference type="SMART" id="SM00066">
    <property type="entry name" value="GAL4"/>
    <property type="match status" value="1"/>
</dbReference>
<dbReference type="GO" id="GO:0045944">
    <property type="term" value="P:positive regulation of transcription by RNA polymerase II"/>
    <property type="evidence" value="ECO:0007669"/>
    <property type="project" value="TreeGrafter"/>
</dbReference>
<dbReference type="OMA" id="TAQAYRW"/>
<dbReference type="PANTHER" id="PTHR37534">
    <property type="entry name" value="TRANSCRIPTIONAL ACTIVATOR PROTEIN UGA3"/>
    <property type="match status" value="1"/>
</dbReference>
<evidence type="ECO:0000256" key="1">
    <source>
        <dbReference type="ARBA" id="ARBA00004123"/>
    </source>
</evidence>
<evidence type="ECO:0000259" key="4">
    <source>
        <dbReference type="PROSITE" id="PS50048"/>
    </source>
</evidence>
<dbReference type="Pfam" id="PF00172">
    <property type="entry name" value="Zn_clus"/>
    <property type="match status" value="1"/>
</dbReference>
<dbReference type="Gene3D" id="4.10.240.10">
    <property type="entry name" value="Zn(2)-C6 fungal-type DNA-binding domain"/>
    <property type="match status" value="1"/>
</dbReference>
<dbReference type="GO" id="GO:0005634">
    <property type="term" value="C:nucleus"/>
    <property type="evidence" value="ECO:0007669"/>
    <property type="project" value="UniProtKB-SubCell"/>
</dbReference>
<dbReference type="STRING" id="1076935.U4KYM2"/>
<dbReference type="PANTHER" id="PTHR37534:SF15">
    <property type="entry name" value="ZN(II)2CYS6 TRANSCRIPTION FACTOR (EUROFUNG)"/>
    <property type="match status" value="1"/>
</dbReference>
<feature type="compositionally biased region" description="Polar residues" evidence="3">
    <location>
        <begin position="1"/>
        <end position="12"/>
    </location>
</feature>
<evidence type="ECO:0000256" key="2">
    <source>
        <dbReference type="ARBA" id="ARBA00023242"/>
    </source>
</evidence>
<organism evidence="5 6">
    <name type="scientific">Pyronema omphalodes (strain CBS 100304)</name>
    <name type="common">Pyronema confluens</name>
    <dbReference type="NCBI Taxonomy" id="1076935"/>
    <lineage>
        <taxon>Eukaryota</taxon>
        <taxon>Fungi</taxon>
        <taxon>Dikarya</taxon>
        <taxon>Ascomycota</taxon>
        <taxon>Pezizomycotina</taxon>
        <taxon>Pezizomycetes</taxon>
        <taxon>Pezizales</taxon>
        <taxon>Pyronemataceae</taxon>
        <taxon>Pyronema</taxon>
    </lineage>
</organism>
<feature type="compositionally biased region" description="Low complexity" evidence="3">
    <location>
        <begin position="18"/>
        <end position="36"/>
    </location>
</feature>
<feature type="compositionally biased region" description="Low complexity" evidence="3">
    <location>
        <begin position="87"/>
        <end position="114"/>
    </location>
</feature>
<dbReference type="eggNOG" id="ENOG502QPY2">
    <property type="taxonomic scope" value="Eukaryota"/>
</dbReference>
<comment type="subcellular location">
    <subcellularLocation>
        <location evidence="1">Nucleus</location>
    </subcellularLocation>
</comment>
<dbReference type="InterPro" id="IPR021858">
    <property type="entry name" value="Fun_TF"/>
</dbReference>
<feature type="region of interest" description="Disordered" evidence="3">
    <location>
        <begin position="1"/>
        <end position="45"/>
    </location>
</feature>
<dbReference type="GO" id="GO:0000981">
    <property type="term" value="F:DNA-binding transcription factor activity, RNA polymerase II-specific"/>
    <property type="evidence" value="ECO:0007669"/>
    <property type="project" value="InterPro"/>
</dbReference>
<feature type="compositionally biased region" description="Low complexity" evidence="3">
    <location>
        <begin position="368"/>
        <end position="389"/>
    </location>
</feature>
<protein>
    <submittedName>
        <fullName evidence="5">Similar to Arginine metabolism regulation protein II acc. no. P05085</fullName>
    </submittedName>
</protein>
<reference evidence="5 6" key="1">
    <citation type="journal article" date="2013" name="PLoS Genet.">
        <title>The genome and development-dependent transcriptomes of Pyronema confluens: a window into fungal evolution.</title>
        <authorList>
            <person name="Traeger S."/>
            <person name="Altegoer F."/>
            <person name="Freitag M."/>
            <person name="Gabaldon T."/>
            <person name="Kempken F."/>
            <person name="Kumar A."/>
            <person name="Marcet-Houben M."/>
            <person name="Poggeler S."/>
            <person name="Stajich J.E."/>
            <person name="Nowrousian M."/>
        </authorList>
    </citation>
    <scope>NUCLEOTIDE SEQUENCE [LARGE SCALE GENOMIC DNA]</scope>
    <source>
        <strain evidence="6">CBS 100304</strain>
        <tissue evidence="5">Vegetative mycelium</tissue>
    </source>
</reference>
<dbReference type="CDD" id="cd00067">
    <property type="entry name" value="GAL4"/>
    <property type="match status" value="1"/>
</dbReference>
<dbReference type="InterPro" id="IPR036864">
    <property type="entry name" value="Zn2-C6_fun-type_DNA-bd_sf"/>
</dbReference>
<dbReference type="GO" id="GO:0000976">
    <property type="term" value="F:transcription cis-regulatory region binding"/>
    <property type="evidence" value="ECO:0007669"/>
    <property type="project" value="TreeGrafter"/>
</dbReference>
<dbReference type="GO" id="GO:0008270">
    <property type="term" value="F:zinc ion binding"/>
    <property type="evidence" value="ECO:0007669"/>
    <property type="project" value="InterPro"/>
</dbReference>
<keyword evidence="2" id="KW-0539">Nucleus</keyword>
<evidence type="ECO:0000313" key="5">
    <source>
        <dbReference type="EMBL" id="CCX06690.1"/>
    </source>
</evidence>
<feature type="compositionally biased region" description="Basic residues" evidence="3">
    <location>
        <begin position="301"/>
        <end position="312"/>
    </location>
</feature>
<sequence>METALASPSSTHNLHRISSQSSLEISTSPPGSSTKPKQSKSRNGCVTCKAKRLKCDETKPTCQQCQKRGVPCGGYKKDFKWRPFEESTMSSKSGTPKSSSKGGKSLSPSCSSAGISKSIRKPPSPTRGTIGGISASHYELALSSIPFSHGQNHPQSHQHQHQSHPGHQGHQHQSHQQHGQHNQGYNHGGTDAFELDPNLYINLPESSLSPQSPPEQLQFDDDTLFTPISATSNVSNNEFSGASRAINIPGVETVGMDMNQDSLEDLLDFARKSGDLYQNHRDLEMHSLPDPFRVLSSPHAHSTHTHSPHRTHNFGPGQIPEARIGTDADPDDEIEEMIRTTPMSHSWIPVSSFASPTPSMASLSSVATHSTQLTHSSQASQSSQSSRISSDTVITLPDLFARPRMPLNSPEVLLSFFDKNTCGIMSMKDGPTENPWRTLIWPLARDSQALYHAISSMTAFHMCRSRPELRVEGMEHMRKSIRFLAQGLSHGNIKADAAVGTTLVLAFSEAFDRHTSTGIEHLRGARVLLNQALSELPPNVVSEEFKRLSFLYNVWVYLDVLARLTADSDGGPDQSVDYRPLVSSHDVDPLLGCAATLFPLIGKTAGLVQRVRSAEQNSPQLVQDAVELKMQLENWMPHKYYEPIEDPSADIAQAMNTAEAYRWATLLYLHQAVPELQRSMGMHEIAVKVLGLIGAIPESSRCCVVHIYPLLAAGCEAVGEERLWVRRRWEMMMQRMCIGNVSKAWEVVLEVWARRDRFAEMQAGMAAKAERAAGWWYPLEDKQGNTELEVSVKGRLHWLGVMKDRGWEVLLG</sequence>
<name>U4KYM2_PYROM</name>
<gene>
    <name evidence="5" type="ORF">PCON_06277</name>
</gene>
<feature type="region of interest" description="Disordered" evidence="3">
    <location>
        <begin position="146"/>
        <end position="195"/>
    </location>
</feature>
<feature type="domain" description="Zn(2)-C6 fungal-type" evidence="4">
    <location>
        <begin position="44"/>
        <end position="72"/>
    </location>
</feature>
<dbReference type="OrthoDB" id="3886144at2759"/>